<reference evidence="1 2" key="1">
    <citation type="submission" date="2021-01" db="EMBL/GenBank/DDBJ databases">
        <title>Whole genome shotgun sequence of Actinoplanes lobatus NBRC 12513.</title>
        <authorList>
            <person name="Komaki H."/>
            <person name="Tamura T."/>
        </authorList>
    </citation>
    <scope>NUCLEOTIDE SEQUENCE [LARGE SCALE GENOMIC DNA]</scope>
    <source>
        <strain evidence="1 2">NBRC 12513</strain>
    </source>
</reference>
<accession>A0ABQ4AY26</accession>
<proteinExistence type="predicted"/>
<keyword evidence="2" id="KW-1185">Reference proteome</keyword>
<sequence length="75" mass="7915">MPPPCERIVRKADSATAEAGRAPASPIVVAAALAKKSATSLRFWFMLSPPLSVSPRAVGARNAAVPETAQNRSWE</sequence>
<protein>
    <submittedName>
        <fullName evidence="1">Uncharacterized protein</fullName>
    </submittedName>
</protein>
<organism evidence="1 2">
    <name type="scientific">Actinoplanes lobatus</name>
    <dbReference type="NCBI Taxonomy" id="113568"/>
    <lineage>
        <taxon>Bacteria</taxon>
        <taxon>Bacillati</taxon>
        <taxon>Actinomycetota</taxon>
        <taxon>Actinomycetes</taxon>
        <taxon>Micromonosporales</taxon>
        <taxon>Micromonosporaceae</taxon>
        <taxon>Actinoplanes</taxon>
    </lineage>
</organism>
<evidence type="ECO:0000313" key="1">
    <source>
        <dbReference type="EMBL" id="GIE45720.1"/>
    </source>
</evidence>
<comment type="caution">
    <text evidence="1">The sequence shown here is derived from an EMBL/GenBank/DDBJ whole genome shotgun (WGS) entry which is preliminary data.</text>
</comment>
<name>A0ABQ4AY26_9ACTN</name>
<dbReference type="Proteomes" id="UP000631312">
    <property type="component" value="Unassembled WGS sequence"/>
</dbReference>
<dbReference type="EMBL" id="BOMP01000172">
    <property type="protein sequence ID" value="GIE45720.1"/>
    <property type="molecule type" value="Genomic_DNA"/>
</dbReference>
<gene>
    <name evidence="1" type="ORF">Alo02nite_86180</name>
</gene>
<evidence type="ECO:0000313" key="2">
    <source>
        <dbReference type="Proteomes" id="UP000631312"/>
    </source>
</evidence>